<keyword evidence="1" id="KW-0328">Glycosyltransferase</keyword>
<sequence>MVIPKVSIIIPIYNVERFLDDCIKSCLPQKNTEIILINDGSTDGSENICMNYTGYSHVKYIKQNNMGLSGARNRGLKEATGKYILFVDSDDMIIPKMVESLLDIAESNDNDMILFSHKVITEKLKVEEIDNNRLIIHDNLLDKNKVSKVEILREIFKRDIQSYSWSMLVKREIYTDNMITFPVNRIYEDIATTYLIVGRAENIIQLPSFECYLYRNRKGSIANTASIKTAEDIIISLHEIDKYLDLNYPIIKSTEYINFIISFLLLGYRETYEANVNKLMKKNMKKNIKSEILNRVKISDLKNIKGKFGIAYILFRLGIFIPIQRLRGIQK</sequence>
<reference evidence="4 5" key="1">
    <citation type="submission" date="2019-04" db="EMBL/GenBank/DDBJ databases">
        <title>In vitro growth and metabolic characteristics of meat-borne Lactobacillus algidus strains.</title>
        <authorList>
            <person name="Sade E."/>
            <person name="Per J."/>
            <person name="Tytti H."/>
            <person name="Johanna B.K."/>
        </authorList>
    </citation>
    <scope>NUCLEOTIDE SEQUENCE [LARGE SCALE GENOMIC DNA]</scope>
    <source>
        <strain evidence="4 5">LTS37-1</strain>
    </source>
</reference>
<organism evidence="4 5">
    <name type="scientific">Dellaglioa algida</name>
    <dbReference type="NCBI Taxonomy" id="105612"/>
    <lineage>
        <taxon>Bacteria</taxon>
        <taxon>Bacillati</taxon>
        <taxon>Bacillota</taxon>
        <taxon>Bacilli</taxon>
        <taxon>Lactobacillales</taxon>
        <taxon>Lactobacillaceae</taxon>
        <taxon>Dellaglioa</taxon>
    </lineage>
</organism>
<proteinExistence type="predicted"/>
<dbReference type="InterPro" id="IPR001173">
    <property type="entry name" value="Glyco_trans_2-like"/>
</dbReference>
<accession>A0A5C6M8U4</accession>
<name>A0A5C6M8U4_9LACO</name>
<comment type="caution">
    <text evidence="4">The sequence shown here is derived from an EMBL/GenBank/DDBJ whole genome shotgun (WGS) entry which is preliminary data.</text>
</comment>
<evidence type="ECO:0000313" key="4">
    <source>
        <dbReference type="EMBL" id="TWW11176.1"/>
    </source>
</evidence>
<evidence type="ECO:0000256" key="2">
    <source>
        <dbReference type="ARBA" id="ARBA00022679"/>
    </source>
</evidence>
<dbReference type="CDD" id="cd00761">
    <property type="entry name" value="Glyco_tranf_GTA_type"/>
    <property type="match status" value="1"/>
</dbReference>
<keyword evidence="2" id="KW-0808">Transferase</keyword>
<dbReference type="PANTHER" id="PTHR22916:SF51">
    <property type="entry name" value="GLYCOSYLTRANSFERASE EPSH-RELATED"/>
    <property type="match status" value="1"/>
</dbReference>
<dbReference type="GO" id="GO:0016757">
    <property type="term" value="F:glycosyltransferase activity"/>
    <property type="evidence" value="ECO:0007669"/>
    <property type="project" value="UniProtKB-KW"/>
</dbReference>
<dbReference type="InterPro" id="IPR029044">
    <property type="entry name" value="Nucleotide-diphossugar_trans"/>
</dbReference>
<gene>
    <name evidence="4" type="ORF">LABALGLTS371_06910</name>
</gene>
<dbReference type="Pfam" id="PF00535">
    <property type="entry name" value="Glycos_transf_2"/>
    <property type="match status" value="1"/>
</dbReference>
<evidence type="ECO:0000259" key="3">
    <source>
        <dbReference type="Pfam" id="PF00535"/>
    </source>
</evidence>
<protein>
    <recommendedName>
        <fullName evidence="3">Glycosyltransferase 2-like domain-containing protein</fullName>
    </recommendedName>
</protein>
<evidence type="ECO:0000313" key="5">
    <source>
        <dbReference type="Proteomes" id="UP000321659"/>
    </source>
</evidence>
<evidence type="ECO:0000256" key="1">
    <source>
        <dbReference type="ARBA" id="ARBA00022676"/>
    </source>
</evidence>
<dbReference type="EMBL" id="SRRQ01000004">
    <property type="protein sequence ID" value="TWW11176.1"/>
    <property type="molecule type" value="Genomic_DNA"/>
</dbReference>
<dbReference type="AlphaFoldDB" id="A0A5C6M8U4"/>
<dbReference type="Proteomes" id="UP000321659">
    <property type="component" value="Unassembled WGS sequence"/>
</dbReference>
<dbReference type="SUPFAM" id="SSF53448">
    <property type="entry name" value="Nucleotide-diphospho-sugar transferases"/>
    <property type="match status" value="1"/>
</dbReference>
<dbReference type="Gene3D" id="3.90.550.10">
    <property type="entry name" value="Spore Coat Polysaccharide Biosynthesis Protein SpsA, Chain A"/>
    <property type="match status" value="1"/>
</dbReference>
<dbReference type="PANTHER" id="PTHR22916">
    <property type="entry name" value="GLYCOSYLTRANSFERASE"/>
    <property type="match status" value="1"/>
</dbReference>
<feature type="domain" description="Glycosyltransferase 2-like" evidence="3">
    <location>
        <begin position="7"/>
        <end position="128"/>
    </location>
</feature>